<reference evidence="1 2" key="1">
    <citation type="submission" date="2020-01" db="EMBL/GenBank/DDBJ databases">
        <title>Sulfitobacter sediminilitoris sp. nov., isolated from a tidal flat.</title>
        <authorList>
            <person name="Park S."/>
            <person name="Yoon J.-H."/>
        </authorList>
    </citation>
    <scope>NUCLEOTIDE SEQUENCE [LARGE SCALE GENOMIC DNA]</scope>
    <source>
        <strain evidence="1 2">JBTF-M27</strain>
    </source>
</reference>
<organism evidence="1 2">
    <name type="scientific">Sulfitobacter sediminilitoris</name>
    <dbReference type="NCBI Taxonomy" id="2698830"/>
    <lineage>
        <taxon>Bacteria</taxon>
        <taxon>Pseudomonadati</taxon>
        <taxon>Pseudomonadota</taxon>
        <taxon>Alphaproteobacteria</taxon>
        <taxon>Rhodobacterales</taxon>
        <taxon>Roseobacteraceae</taxon>
        <taxon>Sulfitobacter</taxon>
    </lineage>
</organism>
<dbReference type="InterPro" id="IPR024409">
    <property type="entry name" value="DUF3833"/>
</dbReference>
<proteinExistence type="predicted"/>
<evidence type="ECO:0000313" key="1">
    <source>
        <dbReference type="EMBL" id="NEK24874.1"/>
    </source>
</evidence>
<dbReference type="Proteomes" id="UP000468591">
    <property type="component" value="Unassembled WGS sequence"/>
</dbReference>
<comment type="caution">
    <text evidence="1">The sequence shown here is derived from an EMBL/GenBank/DDBJ whole genome shotgun (WGS) entry which is preliminary data.</text>
</comment>
<sequence length="170" mass="19315">MWLVVVGVAACTGKPSIDDPKLSDRVLKIEEFFDGRVLAMGQFQDTFGTVRRRFDVDIHGTWDGKTLTLVEDFDYADGSEERRVWRMTKTGPDTWTGSADGVLGQAKGVASGDTFNWVYRIDLPVPDGTLRVAFDDWLWMLSDTRVYNRAYMKKYGVDIGEVQITFDKVR</sequence>
<protein>
    <submittedName>
        <fullName evidence="1">DUF3833 family protein</fullName>
    </submittedName>
</protein>
<dbReference type="Pfam" id="PF12915">
    <property type="entry name" value="DUF3833"/>
    <property type="match status" value="1"/>
</dbReference>
<dbReference type="EMBL" id="JAABNT010000025">
    <property type="protein sequence ID" value="NEK24874.1"/>
    <property type="molecule type" value="Genomic_DNA"/>
</dbReference>
<dbReference type="AlphaFoldDB" id="A0A6P0CKA2"/>
<name>A0A6P0CKA2_9RHOB</name>
<keyword evidence="2" id="KW-1185">Reference proteome</keyword>
<gene>
    <name evidence="1" type="ORF">GV827_21115</name>
</gene>
<accession>A0A6P0CKA2</accession>
<evidence type="ECO:0000313" key="2">
    <source>
        <dbReference type="Proteomes" id="UP000468591"/>
    </source>
</evidence>